<dbReference type="GO" id="GO:0005737">
    <property type="term" value="C:cytoplasm"/>
    <property type="evidence" value="ECO:0007669"/>
    <property type="project" value="TreeGrafter"/>
</dbReference>
<gene>
    <name evidence="5" type="ORF">F4562_001045</name>
</gene>
<keyword evidence="5" id="KW-0378">Hydrolase</keyword>
<dbReference type="GO" id="GO:0019243">
    <property type="term" value="P:methylglyoxal catabolic process to D-lactate via S-lactoyl-glutathione"/>
    <property type="evidence" value="ECO:0007669"/>
    <property type="project" value="TreeGrafter"/>
</dbReference>
<dbReference type="GO" id="GO:0019172">
    <property type="term" value="F:glyoxalase III activity"/>
    <property type="evidence" value="ECO:0007669"/>
    <property type="project" value="TreeGrafter"/>
</dbReference>
<dbReference type="AlphaFoldDB" id="A0A7W9IC41"/>
<dbReference type="Gene3D" id="3.40.50.880">
    <property type="match status" value="1"/>
</dbReference>
<proteinExistence type="inferred from homology"/>
<dbReference type="GO" id="GO:0008233">
    <property type="term" value="F:peptidase activity"/>
    <property type="evidence" value="ECO:0007669"/>
    <property type="project" value="UniProtKB-KW"/>
</dbReference>
<organism evidence="5 6">
    <name type="scientific">Streptosporangium becharense</name>
    <dbReference type="NCBI Taxonomy" id="1816182"/>
    <lineage>
        <taxon>Bacteria</taxon>
        <taxon>Bacillati</taxon>
        <taxon>Actinomycetota</taxon>
        <taxon>Actinomycetes</taxon>
        <taxon>Streptosporangiales</taxon>
        <taxon>Streptosporangiaceae</taxon>
        <taxon>Streptosporangium</taxon>
    </lineage>
</organism>
<keyword evidence="5" id="KW-0645">Protease</keyword>
<dbReference type="InterPro" id="IPR050325">
    <property type="entry name" value="Prot/Nucl_acid_deglycase"/>
</dbReference>
<keyword evidence="6" id="KW-1185">Reference proteome</keyword>
<evidence type="ECO:0000256" key="2">
    <source>
        <dbReference type="ARBA" id="ARBA00023239"/>
    </source>
</evidence>
<dbReference type="PANTHER" id="PTHR48094">
    <property type="entry name" value="PROTEIN/NUCLEIC ACID DEGLYCASE DJ-1-RELATED"/>
    <property type="match status" value="1"/>
</dbReference>
<dbReference type="Proteomes" id="UP000540685">
    <property type="component" value="Unassembled WGS sequence"/>
</dbReference>
<evidence type="ECO:0000256" key="1">
    <source>
        <dbReference type="ARBA" id="ARBA00023016"/>
    </source>
</evidence>
<keyword evidence="1" id="KW-0346">Stress response</keyword>
<dbReference type="InterPro" id="IPR029062">
    <property type="entry name" value="Class_I_gatase-like"/>
</dbReference>
<dbReference type="GO" id="GO:0006508">
    <property type="term" value="P:proteolysis"/>
    <property type="evidence" value="ECO:0007669"/>
    <property type="project" value="UniProtKB-KW"/>
</dbReference>
<sequence>MAKILMIISAADSLTLADGTAHPTGYWAEEVAASHRVLREAGVEVDIATPGGASPTVDPVSLDERGGVAEADAKEFRDYLDSIADDLARPLSVAEVSVSDYDGVYIPGGHGPMTDLARDPDLGRLLDEADRRGQVIAALCHGPAALLSTARPDGGFTFAGRRLTVFTDDEEHQGGLGDRSPYFVETRLRELGAVVEAGPAWASKVVVDGNLISGQNPQSSVDTANRVLTALDADGAA</sequence>
<evidence type="ECO:0000313" key="6">
    <source>
        <dbReference type="Proteomes" id="UP000540685"/>
    </source>
</evidence>
<dbReference type="EMBL" id="JACHMP010000001">
    <property type="protein sequence ID" value="MBB5817983.1"/>
    <property type="molecule type" value="Genomic_DNA"/>
</dbReference>
<protein>
    <submittedName>
        <fullName evidence="5">Putative intracellular protease/amidase</fullName>
    </submittedName>
</protein>
<dbReference type="PANTHER" id="PTHR48094:SF11">
    <property type="entry name" value="GLUTATHIONE-INDEPENDENT GLYOXALASE HSP31-RELATED"/>
    <property type="match status" value="1"/>
</dbReference>
<accession>A0A7W9IC41</accession>
<comment type="caution">
    <text evidence="5">The sequence shown here is derived from an EMBL/GenBank/DDBJ whole genome shotgun (WGS) entry which is preliminary data.</text>
</comment>
<reference evidence="5 6" key="1">
    <citation type="submission" date="2020-08" db="EMBL/GenBank/DDBJ databases">
        <title>Sequencing the genomes of 1000 actinobacteria strains.</title>
        <authorList>
            <person name="Klenk H.-P."/>
        </authorList>
    </citation>
    <scope>NUCLEOTIDE SEQUENCE [LARGE SCALE GENOMIC DNA]</scope>
    <source>
        <strain evidence="5 6">DSM 46887</strain>
    </source>
</reference>
<dbReference type="Pfam" id="PF01965">
    <property type="entry name" value="DJ-1_PfpI"/>
    <property type="match status" value="1"/>
</dbReference>
<dbReference type="RefSeq" id="WP_184548156.1">
    <property type="nucleotide sequence ID" value="NZ_JACHMP010000001.1"/>
</dbReference>
<comment type="similarity">
    <text evidence="3">Belongs to the peptidase C56 family. HSP31-like subfamily.</text>
</comment>
<evidence type="ECO:0000256" key="3">
    <source>
        <dbReference type="ARBA" id="ARBA00038493"/>
    </source>
</evidence>
<keyword evidence="2" id="KW-0456">Lyase</keyword>
<name>A0A7W9IC41_9ACTN</name>
<dbReference type="CDD" id="cd03141">
    <property type="entry name" value="GATase1_Hsp31_like"/>
    <property type="match status" value="1"/>
</dbReference>
<dbReference type="SUPFAM" id="SSF52317">
    <property type="entry name" value="Class I glutamine amidotransferase-like"/>
    <property type="match status" value="1"/>
</dbReference>
<evidence type="ECO:0000313" key="5">
    <source>
        <dbReference type="EMBL" id="MBB5817983.1"/>
    </source>
</evidence>
<feature type="domain" description="DJ-1/PfpI" evidence="4">
    <location>
        <begin position="30"/>
        <end position="228"/>
    </location>
</feature>
<evidence type="ECO:0000259" key="4">
    <source>
        <dbReference type="Pfam" id="PF01965"/>
    </source>
</evidence>
<dbReference type="InterPro" id="IPR002818">
    <property type="entry name" value="DJ-1/PfpI"/>
</dbReference>